<accession>A0A2T3ITL2</accession>
<keyword evidence="2" id="KW-1185">Reference proteome</keyword>
<evidence type="ECO:0000313" key="2">
    <source>
        <dbReference type="Proteomes" id="UP000241222"/>
    </source>
</evidence>
<dbReference type="EMBL" id="PYMH01000013">
    <property type="protein sequence ID" value="PSU31700.1"/>
    <property type="molecule type" value="Genomic_DNA"/>
</dbReference>
<comment type="caution">
    <text evidence="1">The sequence shown here is derived from an EMBL/GenBank/DDBJ whole genome shotgun (WGS) entry which is preliminary data.</text>
</comment>
<organism evidence="1 2">
    <name type="scientific">Photobacterium lutimaris</name>
    <dbReference type="NCBI Taxonomy" id="388278"/>
    <lineage>
        <taxon>Bacteria</taxon>
        <taxon>Pseudomonadati</taxon>
        <taxon>Pseudomonadota</taxon>
        <taxon>Gammaproteobacteria</taxon>
        <taxon>Vibrionales</taxon>
        <taxon>Vibrionaceae</taxon>
        <taxon>Photobacterium</taxon>
    </lineage>
</organism>
<dbReference type="RefSeq" id="WP_107350831.1">
    <property type="nucleotide sequence ID" value="NZ_PYMH01000013.1"/>
</dbReference>
<proteinExistence type="predicted"/>
<dbReference type="OrthoDB" id="9985985at2"/>
<dbReference type="AlphaFoldDB" id="A0A2T3ITL2"/>
<name>A0A2T3ITL2_9GAMM</name>
<protein>
    <submittedName>
        <fullName evidence="1">Uncharacterized protein</fullName>
    </submittedName>
</protein>
<gene>
    <name evidence="1" type="ORF">C9I99_21165</name>
</gene>
<evidence type="ECO:0000313" key="1">
    <source>
        <dbReference type="EMBL" id="PSU31700.1"/>
    </source>
</evidence>
<dbReference type="Proteomes" id="UP000241222">
    <property type="component" value="Unassembled WGS sequence"/>
</dbReference>
<sequence>MSSVNEQAIGDEAELLAGELNKHIANNDAEAAKKVMRAYRDFRLSASEYHKDLGLVLVLEQHFAILKSKFFDAFGYEWEA</sequence>
<reference evidence="1 2" key="1">
    <citation type="submission" date="2018-03" db="EMBL/GenBank/DDBJ databases">
        <title>Whole genome sequencing of Histamine producing bacteria.</title>
        <authorList>
            <person name="Butler K."/>
        </authorList>
    </citation>
    <scope>NUCLEOTIDE SEQUENCE [LARGE SCALE GENOMIC DNA]</scope>
    <source>
        <strain evidence="1 2">JCM 13586</strain>
    </source>
</reference>